<dbReference type="EMBL" id="JABAIM010000001">
    <property type="protein sequence ID" value="NLR74649.1"/>
    <property type="molecule type" value="Genomic_DNA"/>
</dbReference>
<organism evidence="2 3">
    <name type="scientific">Leeia aquatica</name>
    <dbReference type="NCBI Taxonomy" id="2725557"/>
    <lineage>
        <taxon>Bacteria</taxon>
        <taxon>Pseudomonadati</taxon>
        <taxon>Pseudomonadota</taxon>
        <taxon>Betaproteobacteria</taxon>
        <taxon>Neisseriales</taxon>
        <taxon>Leeiaceae</taxon>
        <taxon>Leeia</taxon>
    </lineage>
</organism>
<evidence type="ECO:0008006" key="4">
    <source>
        <dbReference type="Google" id="ProtNLM"/>
    </source>
</evidence>
<dbReference type="RefSeq" id="WP_168876250.1">
    <property type="nucleotide sequence ID" value="NZ_JABAIM010000001.1"/>
</dbReference>
<accession>A0A847SBC8</accession>
<keyword evidence="1" id="KW-0812">Transmembrane</keyword>
<sequence length="150" mass="16766">MTAILYPLQPSQRLPRLLLLQSLLLAIVPWQLPLGPWRGICSAIVLLLALLWWPRAVAHLRRQTPRTIGVNADGVWLGQTAGEAAALWQLDPARSVLWQALLSLSLRDEQGRVRRCLLLRDQLPADDWAALQRGLRQLGPERAKPDATAP</sequence>
<comment type="caution">
    <text evidence="2">The sequence shown here is derived from an EMBL/GenBank/DDBJ whole genome shotgun (WGS) entry which is preliminary data.</text>
</comment>
<reference evidence="2 3" key="1">
    <citation type="submission" date="2020-04" db="EMBL/GenBank/DDBJ databases">
        <title>Draft genome of Leeia sp. IMCC25680.</title>
        <authorList>
            <person name="Song J."/>
            <person name="Cho J.-C."/>
        </authorList>
    </citation>
    <scope>NUCLEOTIDE SEQUENCE [LARGE SCALE GENOMIC DNA]</scope>
    <source>
        <strain evidence="2 3">IMCC25680</strain>
    </source>
</reference>
<dbReference type="InterPro" id="IPR009883">
    <property type="entry name" value="YgfX"/>
</dbReference>
<dbReference type="AlphaFoldDB" id="A0A847SBC8"/>
<keyword evidence="1" id="KW-1133">Transmembrane helix</keyword>
<evidence type="ECO:0000313" key="2">
    <source>
        <dbReference type="EMBL" id="NLR74649.1"/>
    </source>
</evidence>
<gene>
    <name evidence="2" type="ORF">HF682_05700</name>
</gene>
<proteinExistence type="predicted"/>
<keyword evidence="1" id="KW-0472">Membrane</keyword>
<keyword evidence="3" id="KW-1185">Reference proteome</keyword>
<evidence type="ECO:0000256" key="1">
    <source>
        <dbReference type="SAM" id="Phobius"/>
    </source>
</evidence>
<evidence type="ECO:0000313" key="3">
    <source>
        <dbReference type="Proteomes" id="UP000587991"/>
    </source>
</evidence>
<feature type="transmembrane region" description="Helical" evidence="1">
    <location>
        <begin position="37"/>
        <end position="53"/>
    </location>
</feature>
<name>A0A847SBC8_9NEIS</name>
<protein>
    <recommendedName>
        <fullName evidence="4">Toxin CptA</fullName>
    </recommendedName>
</protein>
<dbReference type="Proteomes" id="UP000587991">
    <property type="component" value="Unassembled WGS sequence"/>
</dbReference>
<dbReference type="Pfam" id="PF07254">
    <property type="entry name" value="Cpta_toxin"/>
    <property type="match status" value="1"/>
</dbReference>